<evidence type="ECO:0000313" key="2">
    <source>
        <dbReference type="EMBL" id="SMQ73367.1"/>
    </source>
</evidence>
<proteinExistence type="predicted"/>
<dbReference type="Proteomes" id="UP000194420">
    <property type="component" value="Unassembled WGS sequence"/>
</dbReference>
<accession>A0A1Y6FF51</accession>
<evidence type="ECO:0000256" key="1">
    <source>
        <dbReference type="SAM" id="Phobius"/>
    </source>
</evidence>
<evidence type="ECO:0000313" key="3">
    <source>
        <dbReference type="Proteomes" id="UP000194420"/>
    </source>
</evidence>
<dbReference type="Pfam" id="PF10617">
    <property type="entry name" value="DUF2474"/>
    <property type="match status" value="1"/>
</dbReference>
<protein>
    <recommendedName>
        <fullName evidence="4">DUF2474 domain-containing protein</fullName>
    </recommendedName>
</protein>
<reference evidence="3" key="1">
    <citation type="submission" date="2017-04" db="EMBL/GenBank/DDBJ databases">
        <authorList>
            <person name="Varghese N."/>
            <person name="Submissions S."/>
        </authorList>
    </citation>
    <scope>NUCLEOTIDE SEQUENCE [LARGE SCALE GENOMIC DNA]</scope>
</reference>
<name>A0A1Y6FF51_9SPHN</name>
<dbReference type="OrthoDB" id="6199137at2"/>
<dbReference type="AlphaFoldDB" id="A0A1Y6FF51"/>
<sequence>MPAPPDPPSPLWKRLAWMAGIWLASVAVLGAVAWIIRLWLAP</sequence>
<evidence type="ECO:0008006" key="4">
    <source>
        <dbReference type="Google" id="ProtNLM"/>
    </source>
</evidence>
<dbReference type="RefSeq" id="WP_086438105.1">
    <property type="nucleotide sequence ID" value="NZ_FXWG01000003.1"/>
</dbReference>
<feature type="transmembrane region" description="Helical" evidence="1">
    <location>
        <begin position="15"/>
        <end position="40"/>
    </location>
</feature>
<keyword evidence="3" id="KW-1185">Reference proteome</keyword>
<gene>
    <name evidence="2" type="ORF">SAMN06297468_2171</name>
</gene>
<dbReference type="InterPro" id="IPR018895">
    <property type="entry name" value="DUF2474"/>
</dbReference>
<keyword evidence="1" id="KW-1133">Transmembrane helix</keyword>
<organism evidence="2 3">
    <name type="scientific">Altererythrobacter xiamenensis</name>
    <dbReference type="NCBI Taxonomy" id="1316679"/>
    <lineage>
        <taxon>Bacteria</taxon>
        <taxon>Pseudomonadati</taxon>
        <taxon>Pseudomonadota</taxon>
        <taxon>Alphaproteobacteria</taxon>
        <taxon>Sphingomonadales</taxon>
        <taxon>Erythrobacteraceae</taxon>
        <taxon>Altererythrobacter</taxon>
    </lineage>
</organism>
<keyword evidence="1" id="KW-0812">Transmembrane</keyword>
<dbReference type="EMBL" id="FXWG01000003">
    <property type="protein sequence ID" value="SMQ73367.1"/>
    <property type="molecule type" value="Genomic_DNA"/>
</dbReference>
<keyword evidence="1" id="KW-0472">Membrane</keyword>